<dbReference type="InterPro" id="IPR032092">
    <property type="entry name" value="PilW"/>
</dbReference>
<dbReference type="InterPro" id="IPR012902">
    <property type="entry name" value="N_methyl_site"/>
</dbReference>
<gene>
    <name evidence="2" type="ORF">IM816_12670</name>
</gene>
<reference evidence="2" key="1">
    <citation type="submission" date="2020-10" db="EMBL/GenBank/DDBJ databases">
        <title>Whole-genome sequence of Luteibacter sp. EIF3.</title>
        <authorList>
            <person name="Friedrich I."/>
            <person name="Hertel R."/>
            <person name="Daniel R."/>
        </authorList>
    </citation>
    <scope>NUCLEOTIDE SEQUENCE</scope>
    <source>
        <strain evidence="2">EIF3</strain>
    </source>
</reference>
<keyword evidence="1" id="KW-0472">Membrane</keyword>
<keyword evidence="3" id="KW-1185">Reference proteome</keyword>
<name>A0ABY4T6Z3_9GAMM</name>
<organism evidence="2 3">
    <name type="scientific">Luteibacter flocculans</name>
    <dbReference type="NCBI Taxonomy" id="2780091"/>
    <lineage>
        <taxon>Bacteria</taxon>
        <taxon>Pseudomonadati</taxon>
        <taxon>Pseudomonadota</taxon>
        <taxon>Gammaproteobacteria</taxon>
        <taxon>Lysobacterales</taxon>
        <taxon>Rhodanobacteraceae</taxon>
        <taxon>Luteibacter</taxon>
    </lineage>
</organism>
<dbReference type="NCBIfam" id="TIGR02532">
    <property type="entry name" value="IV_pilin_GFxxxE"/>
    <property type="match status" value="1"/>
</dbReference>
<evidence type="ECO:0000313" key="3">
    <source>
        <dbReference type="Proteomes" id="UP001056681"/>
    </source>
</evidence>
<evidence type="ECO:0000256" key="1">
    <source>
        <dbReference type="SAM" id="Phobius"/>
    </source>
</evidence>
<accession>A0ABY4T6Z3</accession>
<dbReference type="Proteomes" id="UP001056681">
    <property type="component" value="Chromosome"/>
</dbReference>
<feature type="transmembrane region" description="Helical" evidence="1">
    <location>
        <begin position="20"/>
        <end position="43"/>
    </location>
</feature>
<proteinExistence type="predicted"/>
<dbReference type="Pfam" id="PF16074">
    <property type="entry name" value="PilW"/>
    <property type="match status" value="1"/>
</dbReference>
<dbReference type="RefSeq" id="WP_083527327.1">
    <property type="nucleotide sequence ID" value="NZ_CP063231.1"/>
</dbReference>
<protein>
    <submittedName>
        <fullName evidence="2">PilW family protein</fullName>
    </submittedName>
</protein>
<dbReference type="Pfam" id="PF07963">
    <property type="entry name" value="N_methyl"/>
    <property type="match status" value="1"/>
</dbReference>
<keyword evidence="1" id="KW-1133">Transmembrane helix</keyword>
<keyword evidence="1" id="KW-0812">Transmembrane</keyword>
<dbReference type="EMBL" id="CP063231">
    <property type="protein sequence ID" value="URL60381.1"/>
    <property type="molecule type" value="Genomic_DNA"/>
</dbReference>
<sequence>MTPSRMHSRLLSATRGFSLIELMVGIVISIICTLGMMAAFSAYESQKRTTTNGSDAQQNGSFSTFMLEREIRTAGSALVQGRNYGIWGCAIDAWSGGTKRLPLTAALAAPFDNWPLTTRAVPVLVAAGTGDKADVIGIVRGNPIARTFRTNMVSASGTTVTVDNTMAIFPGEYLLMSDKSGKCTFGLVSTVNGTSIGLDTAGSASDGFSAPAHYTASLSAYIFDMGVNPAVTLFSVNQTNNSLVGYDLLQRGAASGASIAPYPLADNVVQLKTLYGLAATPSDVTVDSWVKPTGTTWGIAALTPTPDTQDANNARSRIRAIRIAVVVRSRQQERAAPASAASSDVAYIGYTGSTTLTLFGDLDATLQYSVTTDPTYRYKVYDLVIPVRNNLITKFF</sequence>
<evidence type="ECO:0000313" key="2">
    <source>
        <dbReference type="EMBL" id="URL60381.1"/>
    </source>
</evidence>